<organism evidence="1 2">
    <name type="scientific">Kribbella deserti</name>
    <dbReference type="NCBI Taxonomy" id="1926257"/>
    <lineage>
        <taxon>Bacteria</taxon>
        <taxon>Bacillati</taxon>
        <taxon>Actinomycetota</taxon>
        <taxon>Actinomycetes</taxon>
        <taxon>Propionibacteriales</taxon>
        <taxon>Kribbellaceae</taxon>
        <taxon>Kribbella</taxon>
    </lineage>
</organism>
<gene>
    <name evidence="1" type="ORF">ACFFGN_04010</name>
</gene>
<keyword evidence="2" id="KW-1185">Reference proteome</keyword>
<proteinExistence type="predicted"/>
<dbReference type="Proteomes" id="UP001589890">
    <property type="component" value="Unassembled WGS sequence"/>
</dbReference>
<reference evidence="1 2" key="1">
    <citation type="submission" date="2024-09" db="EMBL/GenBank/DDBJ databases">
        <authorList>
            <person name="Sun Q."/>
            <person name="Mori K."/>
        </authorList>
    </citation>
    <scope>NUCLEOTIDE SEQUENCE [LARGE SCALE GENOMIC DNA]</scope>
    <source>
        <strain evidence="1 2">CGMCC 1.15906</strain>
    </source>
</reference>
<dbReference type="RefSeq" id="WP_380043907.1">
    <property type="nucleotide sequence ID" value="NZ_JBHLTC010000003.1"/>
</dbReference>
<sequence length="125" mass="13693">MTGGPRSEIVDALVNAMMNGDLAGLEVVDQAGGFTAEERAQADALFAAQLEASAPYRRRGLEAWEVLLDGRTFDHAATWDELFDGLSNEAIERLGTNLYDSMHDAMRVEYDRRFGRPNLDGAGDV</sequence>
<accession>A0ABV6QGS2</accession>
<dbReference type="EMBL" id="JBHLTC010000003">
    <property type="protein sequence ID" value="MFC0623211.1"/>
    <property type="molecule type" value="Genomic_DNA"/>
</dbReference>
<name>A0ABV6QGS2_9ACTN</name>
<evidence type="ECO:0000313" key="2">
    <source>
        <dbReference type="Proteomes" id="UP001589890"/>
    </source>
</evidence>
<protein>
    <submittedName>
        <fullName evidence="1">Uncharacterized protein</fullName>
    </submittedName>
</protein>
<comment type="caution">
    <text evidence="1">The sequence shown here is derived from an EMBL/GenBank/DDBJ whole genome shotgun (WGS) entry which is preliminary data.</text>
</comment>
<evidence type="ECO:0000313" key="1">
    <source>
        <dbReference type="EMBL" id="MFC0623211.1"/>
    </source>
</evidence>